<name>A0A5R9L6A0_9BACT</name>
<keyword evidence="4" id="KW-1185">Reference proteome</keyword>
<evidence type="ECO:0000313" key="3">
    <source>
        <dbReference type="EMBL" id="TLV04086.1"/>
    </source>
</evidence>
<reference evidence="3 4" key="1">
    <citation type="submission" date="2019-05" db="EMBL/GenBank/DDBJ databases">
        <authorList>
            <person name="Qu J.-H."/>
        </authorList>
    </citation>
    <scope>NUCLEOTIDE SEQUENCE [LARGE SCALE GENOMIC DNA]</scope>
    <source>
        <strain evidence="3 4">T17</strain>
    </source>
</reference>
<evidence type="ECO:0000259" key="2">
    <source>
        <dbReference type="PROSITE" id="PS50164"/>
    </source>
</evidence>
<dbReference type="Proteomes" id="UP000306402">
    <property type="component" value="Unassembled WGS sequence"/>
</dbReference>
<dbReference type="Gene3D" id="3.40.1440.10">
    <property type="entry name" value="GIY-YIG endonuclease"/>
    <property type="match status" value="1"/>
</dbReference>
<gene>
    <name evidence="3" type="ORF">FEN17_07000</name>
</gene>
<dbReference type="InterPro" id="IPR035901">
    <property type="entry name" value="GIY-YIG_endonuc_sf"/>
</dbReference>
<organism evidence="3 4">
    <name type="scientific">Dyadobacter luticola</name>
    <dbReference type="NCBI Taxonomy" id="1979387"/>
    <lineage>
        <taxon>Bacteria</taxon>
        <taxon>Pseudomonadati</taxon>
        <taxon>Bacteroidota</taxon>
        <taxon>Cytophagia</taxon>
        <taxon>Cytophagales</taxon>
        <taxon>Spirosomataceae</taxon>
        <taxon>Dyadobacter</taxon>
    </lineage>
</organism>
<proteinExistence type="inferred from homology"/>
<dbReference type="OrthoDB" id="1495241at2"/>
<feature type="domain" description="GIY-YIG" evidence="2">
    <location>
        <begin position="2"/>
        <end position="78"/>
    </location>
</feature>
<comment type="similarity">
    <text evidence="1">Belongs to the UPF0213 family.</text>
</comment>
<evidence type="ECO:0000313" key="4">
    <source>
        <dbReference type="Proteomes" id="UP000306402"/>
    </source>
</evidence>
<sequence length="112" mass="13025">MHSYFVYIVKCSDGSYYTGITNNMERRVAEHNSGLDPFCYTFKRRPVEPVFSCEFNDPNQAIAFEKQVKGWGRKKKEALIADKWDDLKPLAECRNGSHWRNWGVGDVNDVIM</sequence>
<dbReference type="CDD" id="cd10456">
    <property type="entry name" value="GIY-YIG_UPF0213"/>
    <property type="match status" value="1"/>
</dbReference>
<dbReference type="PANTHER" id="PTHR34477:SF1">
    <property type="entry name" value="UPF0213 PROTEIN YHBQ"/>
    <property type="match status" value="1"/>
</dbReference>
<dbReference type="Pfam" id="PF01541">
    <property type="entry name" value="GIY-YIG"/>
    <property type="match status" value="1"/>
</dbReference>
<dbReference type="InterPro" id="IPR050190">
    <property type="entry name" value="UPF0213_domain"/>
</dbReference>
<evidence type="ECO:0000256" key="1">
    <source>
        <dbReference type="ARBA" id="ARBA00007435"/>
    </source>
</evidence>
<dbReference type="SUPFAM" id="SSF82771">
    <property type="entry name" value="GIY-YIG endonuclease"/>
    <property type="match status" value="1"/>
</dbReference>
<accession>A0A5R9L6A0</accession>
<dbReference type="PANTHER" id="PTHR34477">
    <property type="entry name" value="UPF0213 PROTEIN YHBQ"/>
    <property type="match status" value="1"/>
</dbReference>
<dbReference type="AlphaFoldDB" id="A0A5R9L6A0"/>
<comment type="caution">
    <text evidence="3">The sequence shown here is derived from an EMBL/GenBank/DDBJ whole genome shotgun (WGS) entry which is preliminary data.</text>
</comment>
<dbReference type="EMBL" id="VCEJ01000002">
    <property type="protein sequence ID" value="TLV04086.1"/>
    <property type="molecule type" value="Genomic_DNA"/>
</dbReference>
<dbReference type="InterPro" id="IPR000305">
    <property type="entry name" value="GIY-YIG_endonuc"/>
</dbReference>
<dbReference type="PROSITE" id="PS50164">
    <property type="entry name" value="GIY_YIG"/>
    <property type="match status" value="1"/>
</dbReference>
<protein>
    <submittedName>
        <fullName evidence="3">GIY-YIG nuclease family protein</fullName>
    </submittedName>
</protein>